<feature type="compositionally biased region" description="Pro residues" evidence="1">
    <location>
        <begin position="205"/>
        <end position="217"/>
    </location>
</feature>
<sequence>MAYVSLHENVNTTIEAKRELYSKLTLQAYLRRLKDPLGYRIRCMRPASTEKALEFVQEELNTLYLQHRNERYKRTEVEELRRQLLIQEARSSNVERARPPLAHEVKNGAPTPAPRRTVAAKMYSGPKKGATPAARPAASASVPAKPGPSGTQKDTGAPKPAPSGAKSTGQRMTQKTAPAPSQPAKAGPGRSRTKKKGGVNAAKPAPTPQPRPLPPAPVNMNEAWTTVVRRGPKKEMAVGNRDNAPKCLRLLDTALLLLEAASATWPLNVGTTFLHLSGTRKR</sequence>
<accession>A0A6J2KGY5</accession>
<evidence type="ECO:0000313" key="3">
    <source>
        <dbReference type="RefSeq" id="XP_028041295.1"/>
    </source>
</evidence>
<feature type="compositionally biased region" description="Low complexity" evidence="1">
    <location>
        <begin position="114"/>
        <end position="150"/>
    </location>
</feature>
<proteinExistence type="predicted"/>
<dbReference type="OrthoDB" id="7472621at2759"/>
<dbReference type="Proteomes" id="UP000504629">
    <property type="component" value="Unplaced"/>
</dbReference>
<gene>
    <name evidence="3" type="primary">LOC114251282</name>
</gene>
<organism evidence="2 3">
    <name type="scientific">Bombyx mandarina</name>
    <name type="common">Wild silk moth</name>
    <name type="synonym">Wild silkworm</name>
    <dbReference type="NCBI Taxonomy" id="7092"/>
    <lineage>
        <taxon>Eukaryota</taxon>
        <taxon>Metazoa</taxon>
        <taxon>Ecdysozoa</taxon>
        <taxon>Arthropoda</taxon>
        <taxon>Hexapoda</taxon>
        <taxon>Insecta</taxon>
        <taxon>Pterygota</taxon>
        <taxon>Neoptera</taxon>
        <taxon>Endopterygota</taxon>
        <taxon>Lepidoptera</taxon>
        <taxon>Glossata</taxon>
        <taxon>Ditrysia</taxon>
        <taxon>Bombycoidea</taxon>
        <taxon>Bombycidae</taxon>
        <taxon>Bombycinae</taxon>
        <taxon>Bombyx</taxon>
    </lineage>
</organism>
<keyword evidence="2" id="KW-1185">Reference proteome</keyword>
<dbReference type="RefSeq" id="XP_028041295.1">
    <property type="nucleotide sequence ID" value="XM_028185494.1"/>
</dbReference>
<dbReference type="AlphaFoldDB" id="A0A6J2KGY5"/>
<feature type="compositionally biased region" description="Polar residues" evidence="1">
    <location>
        <begin position="165"/>
        <end position="176"/>
    </location>
</feature>
<dbReference type="GeneID" id="114251282"/>
<evidence type="ECO:0000313" key="2">
    <source>
        <dbReference type="Proteomes" id="UP000504629"/>
    </source>
</evidence>
<evidence type="ECO:0000256" key="1">
    <source>
        <dbReference type="SAM" id="MobiDB-lite"/>
    </source>
</evidence>
<feature type="region of interest" description="Disordered" evidence="1">
    <location>
        <begin position="94"/>
        <end position="219"/>
    </location>
</feature>
<reference evidence="3" key="1">
    <citation type="submission" date="2025-08" db="UniProtKB">
        <authorList>
            <consortium name="RefSeq"/>
        </authorList>
    </citation>
    <scope>IDENTIFICATION</scope>
    <source>
        <tissue evidence="3">Silk gland</tissue>
    </source>
</reference>
<feature type="compositionally biased region" description="Basic and acidic residues" evidence="1">
    <location>
        <begin position="94"/>
        <end position="106"/>
    </location>
</feature>
<name>A0A6J2KGY5_BOMMA</name>
<protein>
    <submittedName>
        <fullName evidence="3">Mucin-1-like</fullName>
    </submittedName>
</protein>
<dbReference type="KEGG" id="bman:114251282"/>